<dbReference type="PROSITE" id="PS50234">
    <property type="entry name" value="VWFA"/>
    <property type="match status" value="1"/>
</dbReference>
<feature type="transmembrane region" description="Helical" evidence="5">
    <location>
        <begin position="295"/>
        <end position="312"/>
    </location>
</feature>
<keyword evidence="8" id="KW-1185">Reference proteome</keyword>
<evidence type="ECO:0000256" key="3">
    <source>
        <dbReference type="ARBA" id="ARBA00022989"/>
    </source>
</evidence>
<organism evidence="7 8">
    <name type="scientific">Cereibacter changlensis JA139</name>
    <dbReference type="NCBI Taxonomy" id="1188249"/>
    <lineage>
        <taxon>Bacteria</taxon>
        <taxon>Pseudomonadati</taxon>
        <taxon>Pseudomonadota</taxon>
        <taxon>Alphaproteobacteria</taxon>
        <taxon>Rhodobacterales</taxon>
        <taxon>Paracoccaceae</taxon>
        <taxon>Cereibacter</taxon>
    </lineage>
</organism>
<dbReference type="Proteomes" id="UP000241010">
    <property type="component" value="Unassembled WGS sequence"/>
</dbReference>
<dbReference type="Pfam" id="PF13519">
    <property type="entry name" value="VWA_2"/>
    <property type="match status" value="1"/>
</dbReference>
<keyword evidence="1" id="KW-1003">Cell membrane</keyword>
<accession>A0A2T4JPX0</accession>
<evidence type="ECO:0000256" key="1">
    <source>
        <dbReference type="ARBA" id="ARBA00022475"/>
    </source>
</evidence>
<evidence type="ECO:0000256" key="4">
    <source>
        <dbReference type="ARBA" id="ARBA00023136"/>
    </source>
</evidence>
<dbReference type="EMBL" id="PZKG01000154">
    <property type="protein sequence ID" value="PTE19975.1"/>
    <property type="molecule type" value="Genomic_DNA"/>
</dbReference>
<dbReference type="InterPro" id="IPR036465">
    <property type="entry name" value="vWFA_dom_sf"/>
</dbReference>
<dbReference type="SMART" id="SM00327">
    <property type="entry name" value="VWA"/>
    <property type="match status" value="1"/>
</dbReference>
<dbReference type="InterPro" id="IPR002035">
    <property type="entry name" value="VWF_A"/>
</dbReference>
<gene>
    <name evidence="7" type="ORF">C5F48_20025</name>
</gene>
<dbReference type="PANTHER" id="PTHR22550:SF5">
    <property type="entry name" value="LEUCINE ZIPPER PROTEIN 4"/>
    <property type="match status" value="1"/>
</dbReference>
<feature type="domain" description="VWFA" evidence="6">
    <location>
        <begin position="89"/>
        <end position="279"/>
    </location>
</feature>
<evidence type="ECO:0000256" key="2">
    <source>
        <dbReference type="ARBA" id="ARBA00022692"/>
    </source>
</evidence>
<comment type="caution">
    <text evidence="7">The sequence shown here is derived from an EMBL/GenBank/DDBJ whole genome shotgun (WGS) entry which is preliminary data.</text>
</comment>
<dbReference type="RefSeq" id="WP_107665565.1">
    <property type="nucleotide sequence ID" value="NZ_PZKG01000154.1"/>
</dbReference>
<dbReference type="SUPFAM" id="SSF53300">
    <property type="entry name" value="vWA-like"/>
    <property type="match status" value="1"/>
</dbReference>
<evidence type="ECO:0000313" key="7">
    <source>
        <dbReference type="EMBL" id="PTE19975.1"/>
    </source>
</evidence>
<evidence type="ECO:0000256" key="5">
    <source>
        <dbReference type="SAM" id="Phobius"/>
    </source>
</evidence>
<keyword evidence="3 5" id="KW-1133">Transmembrane helix</keyword>
<evidence type="ECO:0000259" key="6">
    <source>
        <dbReference type="PROSITE" id="PS50234"/>
    </source>
</evidence>
<name>A0A2T4JPX0_9RHOB</name>
<keyword evidence="4 5" id="KW-0472">Membrane</keyword>
<dbReference type="Gene3D" id="3.40.50.410">
    <property type="entry name" value="von Willebrand factor, type A domain"/>
    <property type="match status" value="1"/>
</dbReference>
<dbReference type="PANTHER" id="PTHR22550">
    <property type="entry name" value="SPORE GERMINATION PROTEIN"/>
    <property type="match status" value="1"/>
</dbReference>
<evidence type="ECO:0000313" key="8">
    <source>
        <dbReference type="Proteomes" id="UP000241010"/>
    </source>
</evidence>
<reference evidence="7 8" key="1">
    <citation type="submission" date="2018-03" db="EMBL/GenBank/DDBJ databases">
        <title>Cereibacter changlensis.</title>
        <authorList>
            <person name="Meyer T.E."/>
            <person name="Miller S."/>
            <person name="Lodha T."/>
            <person name="Gandham S."/>
            <person name="Chintalapati S."/>
            <person name="Chintalapati V.R."/>
        </authorList>
    </citation>
    <scope>NUCLEOTIDE SEQUENCE [LARGE SCALE GENOMIC DNA]</scope>
    <source>
        <strain evidence="7 8">JA139</strain>
    </source>
</reference>
<dbReference type="OrthoDB" id="6206554at2"/>
<dbReference type="AlphaFoldDB" id="A0A2T4JPX0"/>
<proteinExistence type="predicted"/>
<sequence length="318" mass="33973">MFDFATPLAFLLLPLPFLARWLLPPRAPGDGAVYLPDRIARAAAPGRASATARRLSTLLLALLWVGLVTALAGPQRLVPTRDLTASGREILLALDMSGSMLIEDFDIDGVQSTRLEAVKQVAQRFVEERTGDRIGLVLFADRAYVAAPPTFDLPAVSRAIEEATIGITGRSTAIADGLGLALKRSAASDATSRVIVLMSDGRDTAKRLDAVQVARLAAEHGVRVHTIALGPEDLETRPASRDAVDTVTLRAIAEASGGKSYRVRGMEDLTAMAEDLDRLEPNPSSRPPVIVPQPVWIWPALLALLAALGIGMNRRAEA</sequence>
<protein>
    <recommendedName>
        <fullName evidence="6">VWFA domain-containing protein</fullName>
    </recommendedName>
</protein>
<keyword evidence="2 5" id="KW-0812">Transmembrane</keyword>
<dbReference type="InterPro" id="IPR050768">
    <property type="entry name" value="UPF0353/GerABKA_families"/>
</dbReference>